<evidence type="ECO:0000256" key="1">
    <source>
        <dbReference type="SAM" id="MobiDB-lite"/>
    </source>
</evidence>
<feature type="region of interest" description="Disordered" evidence="1">
    <location>
        <begin position="743"/>
        <end position="807"/>
    </location>
</feature>
<feature type="region of interest" description="Disordered" evidence="1">
    <location>
        <begin position="647"/>
        <end position="668"/>
    </location>
</feature>
<dbReference type="Proteomes" id="UP000039865">
    <property type="component" value="Unassembled WGS sequence"/>
</dbReference>
<sequence length="824" mass="95484">MDNQLKSKSTTNLIIRDNLDFKRPQIPSLNLPKLQNNLFQSGQLSNRYNQGSQLTKSVSNATIQNDSTKPIKPLQLRQSIEVEYTMKRFHPPGFSTSRNTFTQSQTAQVHFQTQYQQNHDKKQNTLADSIAKYKLILPRINNSSFLQNSNSEQESALQSYRVSGMFKENTMNKADHDKQKFDYQKQRLKDLLERQKSHMKMNQDKVNMIIQFHDLNLIKNVPSDQKLMNMSLPELDVKLKKLQINQKVSWGVLKIQGGWKMHKTKKDYKRLRRHMLEIIIRIQRIFKRFLLKKEQLRHKFMNQKVNSSLSMVDNIRERVYEDAVKKIICSWRDKTILHAQERKQNAYKAFLYKSIEIYNKHKKIQQKKVLPRYMQNLKRTHAPGGPQVNAQNTSSISHKQVTVQNNKAQQKAPVVQVNSSNLPVNNSNQKQSLNKKPMEKTKTNAGIEPLTLKDTQTNQNQQKQNIQEQQLYLNISKSPNRKKRFTVTGSIIIEKTSSRETSVHRQTTLANDHIQNVLEQVDGGSSQNDNESPSTQSDMKNQFAFFMTQNNLSQDDPSEQGDNSGKEYIDVQDNNDEQNRIPFLQQIQNEANKNKSKFYKTTGQQSSGTSDLTNAIERQTLNNFGASNQKNQNTLSSPTFQKKLTLASPKKVQTQQLQSPQKLSPSQQMPIKPQLDEMQKSIDNVQSFKSSPKRGHRMSERRLQGFDEILEMQIKPDSKPDPNTTDDQIITVDMQKLEEQMQLKDENQLTSKSKKSPQTLNKGFQHQQNDDDLINWNTLDDKQQKTQNKSPKSKKVKIKKNPSKKKVDKALYDKDEIFGEAANI</sequence>
<feature type="compositionally biased region" description="Basic residues" evidence="1">
    <location>
        <begin position="791"/>
        <end position="807"/>
    </location>
</feature>
<evidence type="ECO:0000313" key="2">
    <source>
        <dbReference type="EMBL" id="CDW73233.1"/>
    </source>
</evidence>
<proteinExistence type="predicted"/>
<feature type="compositionally biased region" description="Low complexity" evidence="1">
    <location>
        <begin position="650"/>
        <end position="668"/>
    </location>
</feature>
<keyword evidence="3" id="KW-1185">Reference proteome</keyword>
<dbReference type="InParanoid" id="A0A077ZTJ0"/>
<protein>
    <recommendedName>
        <fullName evidence="4">Iq calmodulin-binding motif family protein</fullName>
    </recommendedName>
</protein>
<accession>A0A077ZTJ0</accession>
<feature type="compositionally biased region" description="Low complexity" evidence="1">
    <location>
        <begin position="413"/>
        <end position="435"/>
    </location>
</feature>
<organism evidence="2 3">
    <name type="scientific">Stylonychia lemnae</name>
    <name type="common">Ciliate</name>
    <dbReference type="NCBI Taxonomy" id="5949"/>
    <lineage>
        <taxon>Eukaryota</taxon>
        <taxon>Sar</taxon>
        <taxon>Alveolata</taxon>
        <taxon>Ciliophora</taxon>
        <taxon>Intramacronucleata</taxon>
        <taxon>Spirotrichea</taxon>
        <taxon>Stichotrichia</taxon>
        <taxon>Sporadotrichida</taxon>
        <taxon>Oxytrichidae</taxon>
        <taxon>Stylonychinae</taxon>
        <taxon>Stylonychia</taxon>
    </lineage>
</organism>
<name>A0A077ZTJ0_STYLE</name>
<reference evidence="2 3" key="1">
    <citation type="submission" date="2014-06" db="EMBL/GenBank/DDBJ databases">
        <authorList>
            <person name="Swart Estienne"/>
        </authorList>
    </citation>
    <scope>NUCLEOTIDE SEQUENCE [LARGE SCALE GENOMIC DNA]</scope>
    <source>
        <strain evidence="2 3">130c</strain>
    </source>
</reference>
<feature type="compositionally biased region" description="Polar residues" evidence="1">
    <location>
        <begin position="748"/>
        <end position="767"/>
    </location>
</feature>
<feature type="compositionally biased region" description="Polar residues" evidence="1">
    <location>
        <begin position="388"/>
        <end position="409"/>
    </location>
</feature>
<evidence type="ECO:0008006" key="4">
    <source>
        <dbReference type="Google" id="ProtNLM"/>
    </source>
</evidence>
<dbReference type="PROSITE" id="PS50096">
    <property type="entry name" value="IQ"/>
    <property type="match status" value="1"/>
</dbReference>
<feature type="region of interest" description="Disordered" evidence="1">
    <location>
        <begin position="381"/>
        <end position="440"/>
    </location>
</feature>
<dbReference type="EMBL" id="CCKQ01002143">
    <property type="protein sequence ID" value="CDW73233.1"/>
    <property type="molecule type" value="Genomic_DNA"/>
</dbReference>
<evidence type="ECO:0000313" key="3">
    <source>
        <dbReference type="Proteomes" id="UP000039865"/>
    </source>
</evidence>
<gene>
    <name evidence="2" type="primary">Contig14822.g725</name>
    <name evidence="2" type="ORF">STYLEM_2209</name>
</gene>
<dbReference type="AlphaFoldDB" id="A0A077ZTJ0"/>